<dbReference type="PRINTS" id="PR00032">
    <property type="entry name" value="HTHARAC"/>
</dbReference>
<dbReference type="PANTHER" id="PTHR43280">
    <property type="entry name" value="ARAC-FAMILY TRANSCRIPTIONAL REGULATOR"/>
    <property type="match status" value="1"/>
</dbReference>
<keyword evidence="1" id="KW-0805">Transcription regulation</keyword>
<dbReference type="InterPro" id="IPR018060">
    <property type="entry name" value="HTH_AraC"/>
</dbReference>
<sequence>MVKVFNNLTEYNRYLNLSAPLHSLMDSRVCKQAIPNFPQTSGEIQVNLFKIALKKKFAGEIKYGKHQYNTEAGLMLFSEPGQVVSWDALTFWDGYAFVFHPNLLKKHPVAHKVSRYRYFSYEVSDALFMMPEEEETITWLFTKIHVELMHKKEQANIDVILSLLNVILTYAELYYERQFSEKPAFQQPVAARVKLALQSYYNNLSQPVKRVPTVSSLAAELNVSPDYLTEMVRKETGRSTMNLLQAYVMEQAEILLLQTDMNVSDIAYRLGFESASYFSRLFKKIRGVSPGELRNPGIVQ</sequence>
<protein>
    <submittedName>
        <fullName evidence="5">AraC family transcriptional regulator</fullName>
    </submittedName>
</protein>
<evidence type="ECO:0000313" key="5">
    <source>
        <dbReference type="EMBL" id="GGH63941.1"/>
    </source>
</evidence>
<comment type="caution">
    <text evidence="5">The sequence shown here is derived from an EMBL/GenBank/DDBJ whole genome shotgun (WGS) entry which is preliminary data.</text>
</comment>
<dbReference type="AlphaFoldDB" id="A0A917IWS0"/>
<dbReference type="PROSITE" id="PS01124">
    <property type="entry name" value="HTH_ARAC_FAMILY_2"/>
    <property type="match status" value="1"/>
</dbReference>
<evidence type="ECO:0000256" key="3">
    <source>
        <dbReference type="ARBA" id="ARBA00023163"/>
    </source>
</evidence>
<name>A0A917IWS0_9BACT</name>
<dbReference type="Gene3D" id="1.10.10.60">
    <property type="entry name" value="Homeodomain-like"/>
    <property type="match status" value="1"/>
</dbReference>
<keyword evidence="2" id="KW-0238">DNA-binding</keyword>
<accession>A0A917IWS0</accession>
<dbReference type="Pfam" id="PF12833">
    <property type="entry name" value="HTH_18"/>
    <property type="match status" value="1"/>
</dbReference>
<evidence type="ECO:0000259" key="4">
    <source>
        <dbReference type="PROSITE" id="PS01124"/>
    </source>
</evidence>
<dbReference type="GO" id="GO:0003700">
    <property type="term" value="F:DNA-binding transcription factor activity"/>
    <property type="evidence" value="ECO:0007669"/>
    <property type="project" value="InterPro"/>
</dbReference>
<evidence type="ECO:0000256" key="1">
    <source>
        <dbReference type="ARBA" id="ARBA00023015"/>
    </source>
</evidence>
<proteinExistence type="predicted"/>
<dbReference type="EMBL" id="BMIB01000002">
    <property type="protein sequence ID" value="GGH63941.1"/>
    <property type="molecule type" value="Genomic_DNA"/>
</dbReference>
<keyword evidence="3" id="KW-0804">Transcription</keyword>
<organism evidence="5 6">
    <name type="scientific">Filimonas zeae</name>
    <dbReference type="NCBI Taxonomy" id="1737353"/>
    <lineage>
        <taxon>Bacteria</taxon>
        <taxon>Pseudomonadati</taxon>
        <taxon>Bacteroidota</taxon>
        <taxon>Chitinophagia</taxon>
        <taxon>Chitinophagales</taxon>
        <taxon>Chitinophagaceae</taxon>
        <taxon>Filimonas</taxon>
    </lineage>
</organism>
<dbReference type="InterPro" id="IPR020449">
    <property type="entry name" value="Tscrpt_reg_AraC-type_HTH"/>
</dbReference>
<reference evidence="5" key="1">
    <citation type="journal article" date="2014" name="Int. J. Syst. Evol. Microbiol.">
        <title>Complete genome sequence of Corynebacterium casei LMG S-19264T (=DSM 44701T), isolated from a smear-ripened cheese.</title>
        <authorList>
            <consortium name="US DOE Joint Genome Institute (JGI-PGF)"/>
            <person name="Walter F."/>
            <person name="Albersmeier A."/>
            <person name="Kalinowski J."/>
            <person name="Ruckert C."/>
        </authorList>
    </citation>
    <scope>NUCLEOTIDE SEQUENCE</scope>
    <source>
        <strain evidence="5">CGMCC 1.15290</strain>
    </source>
</reference>
<dbReference type="PANTHER" id="PTHR43280:SF2">
    <property type="entry name" value="HTH-TYPE TRANSCRIPTIONAL REGULATOR EXSA"/>
    <property type="match status" value="1"/>
</dbReference>
<evidence type="ECO:0000313" key="6">
    <source>
        <dbReference type="Proteomes" id="UP000627292"/>
    </source>
</evidence>
<evidence type="ECO:0000256" key="2">
    <source>
        <dbReference type="ARBA" id="ARBA00023125"/>
    </source>
</evidence>
<dbReference type="InterPro" id="IPR009057">
    <property type="entry name" value="Homeodomain-like_sf"/>
</dbReference>
<feature type="domain" description="HTH araC/xylS-type" evidence="4">
    <location>
        <begin position="194"/>
        <end position="296"/>
    </location>
</feature>
<dbReference type="SUPFAM" id="SSF46689">
    <property type="entry name" value="Homeodomain-like"/>
    <property type="match status" value="1"/>
</dbReference>
<dbReference type="Proteomes" id="UP000627292">
    <property type="component" value="Unassembled WGS sequence"/>
</dbReference>
<reference evidence="5" key="2">
    <citation type="submission" date="2020-09" db="EMBL/GenBank/DDBJ databases">
        <authorList>
            <person name="Sun Q."/>
            <person name="Zhou Y."/>
        </authorList>
    </citation>
    <scope>NUCLEOTIDE SEQUENCE</scope>
    <source>
        <strain evidence="5">CGMCC 1.15290</strain>
    </source>
</reference>
<gene>
    <name evidence="5" type="ORF">GCM10011379_15420</name>
</gene>
<dbReference type="RefSeq" id="WP_229687785.1">
    <property type="nucleotide sequence ID" value="NZ_BMIB01000002.1"/>
</dbReference>
<dbReference type="SMART" id="SM00342">
    <property type="entry name" value="HTH_ARAC"/>
    <property type="match status" value="1"/>
</dbReference>
<dbReference type="GO" id="GO:0043565">
    <property type="term" value="F:sequence-specific DNA binding"/>
    <property type="evidence" value="ECO:0007669"/>
    <property type="project" value="InterPro"/>
</dbReference>
<keyword evidence="6" id="KW-1185">Reference proteome</keyword>